<evidence type="ECO:0000256" key="1">
    <source>
        <dbReference type="SAM" id="Phobius"/>
    </source>
</evidence>
<dbReference type="InterPro" id="IPR001173">
    <property type="entry name" value="Glyco_trans_2-like"/>
</dbReference>
<evidence type="ECO:0000313" key="3">
    <source>
        <dbReference type="EMBL" id="TLS52046.1"/>
    </source>
</evidence>
<dbReference type="PANTHER" id="PTHR48090:SF7">
    <property type="entry name" value="RFBJ PROTEIN"/>
    <property type="match status" value="1"/>
</dbReference>
<dbReference type="EMBL" id="VCIW01000006">
    <property type="protein sequence ID" value="TLS52046.1"/>
    <property type="molecule type" value="Genomic_DNA"/>
</dbReference>
<dbReference type="GO" id="GO:0016740">
    <property type="term" value="F:transferase activity"/>
    <property type="evidence" value="ECO:0007669"/>
    <property type="project" value="UniProtKB-KW"/>
</dbReference>
<dbReference type="Pfam" id="PF00535">
    <property type="entry name" value="Glycos_transf_2"/>
    <property type="match status" value="1"/>
</dbReference>
<keyword evidence="1" id="KW-1133">Transmembrane helix</keyword>
<evidence type="ECO:0000259" key="2">
    <source>
        <dbReference type="Pfam" id="PF00535"/>
    </source>
</evidence>
<comment type="caution">
    <text evidence="3">The sequence shown here is derived from an EMBL/GenBank/DDBJ whole genome shotgun (WGS) entry which is preliminary data.</text>
</comment>
<name>A0A5R9GCJ7_9BACL</name>
<accession>A0A5R9GCJ7</accession>
<feature type="transmembrane region" description="Helical" evidence="1">
    <location>
        <begin position="228"/>
        <end position="245"/>
    </location>
</feature>
<sequence length="255" mass="28301">MRTCVPGGIVAVNPKSILILIPAYNEELNIAGVLQELLAMRLDADILVVNDGSTDRTKEVASAFPITVLSHPCNLGYGAALQTGFRYAQRWGYAYCLQFDADGQHDASDLPGMIEAVRRDDADIVIGSRFLDRGNGMKMGAMKTIAIAFFRGLIYRTTGKKISDPTSGFKGISHALFSQYAKQQEFPSDFPDADILIRTLLQQFQIKEIPVRMRPREMGVSMHSGLKPIMYMLKVMLSVLIVLLNDKLTRSRRAV</sequence>
<dbReference type="Gene3D" id="3.90.550.10">
    <property type="entry name" value="Spore Coat Polysaccharide Biosynthesis Protein SpsA, Chain A"/>
    <property type="match status" value="1"/>
</dbReference>
<feature type="domain" description="Glycosyltransferase 2-like" evidence="2">
    <location>
        <begin position="19"/>
        <end position="179"/>
    </location>
</feature>
<dbReference type="InterPro" id="IPR029044">
    <property type="entry name" value="Nucleotide-diphossugar_trans"/>
</dbReference>
<organism evidence="3 4">
    <name type="scientific">Paenibacillus antri</name>
    <dbReference type="NCBI Taxonomy" id="2582848"/>
    <lineage>
        <taxon>Bacteria</taxon>
        <taxon>Bacillati</taxon>
        <taxon>Bacillota</taxon>
        <taxon>Bacilli</taxon>
        <taxon>Bacillales</taxon>
        <taxon>Paenibacillaceae</taxon>
        <taxon>Paenibacillus</taxon>
    </lineage>
</organism>
<proteinExistence type="predicted"/>
<dbReference type="PANTHER" id="PTHR48090">
    <property type="entry name" value="UNDECAPRENYL-PHOSPHATE 4-DEOXY-4-FORMAMIDO-L-ARABINOSE TRANSFERASE-RELATED"/>
    <property type="match status" value="1"/>
</dbReference>
<reference evidence="3 4" key="1">
    <citation type="submission" date="2019-05" db="EMBL/GenBank/DDBJ databases">
        <authorList>
            <person name="Narsing Rao M.P."/>
            <person name="Li W.J."/>
        </authorList>
    </citation>
    <scope>NUCLEOTIDE SEQUENCE [LARGE SCALE GENOMIC DNA]</scope>
    <source>
        <strain evidence="3 4">SYSU_K30003</strain>
    </source>
</reference>
<dbReference type="CDD" id="cd04179">
    <property type="entry name" value="DPM_DPG-synthase_like"/>
    <property type="match status" value="1"/>
</dbReference>
<keyword evidence="3" id="KW-0808">Transferase</keyword>
<evidence type="ECO:0000313" key="4">
    <source>
        <dbReference type="Proteomes" id="UP000309676"/>
    </source>
</evidence>
<dbReference type="Proteomes" id="UP000309676">
    <property type="component" value="Unassembled WGS sequence"/>
</dbReference>
<gene>
    <name evidence="3" type="ORF">FE782_11790</name>
</gene>
<protein>
    <submittedName>
        <fullName evidence="3">Glycosyltransferase family 2 protein</fullName>
    </submittedName>
</protein>
<keyword evidence="4" id="KW-1185">Reference proteome</keyword>
<dbReference type="AlphaFoldDB" id="A0A5R9GCJ7"/>
<keyword evidence="1" id="KW-0812">Transmembrane</keyword>
<keyword evidence="1" id="KW-0472">Membrane</keyword>
<dbReference type="InterPro" id="IPR050256">
    <property type="entry name" value="Glycosyltransferase_2"/>
</dbReference>
<dbReference type="SUPFAM" id="SSF53448">
    <property type="entry name" value="Nucleotide-diphospho-sugar transferases"/>
    <property type="match status" value="1"/>
</dbReference>